<feature type="region of interest" description="Disordered" evidence="1">
    <location>
        <begin position="270"/>
        <end position="314"/>
    </location>
</feature>
<evidence type="ECO:0000256" key="1">
    <source>
        <dbReference type="SAM" id="MobiDB-lite"/>
    </source>
</evidence>
<evidence type="ECO:0000259" key="4">
    <source>
        <dbReference type="Pfam" id="PF24036"/>
    </source>
</evidence>
<reference evidence="6" key="1">
    <citation type="submission" date="2016-10" db="EMBL/GenBank/DDBJ databases">
        <authorList>
            <person name="Varghese N."/>
            <person name="Submissions S."/>
        </authorList>
    </citation>
    <scope>NUCLEOTIDE SEQUENCE [LARGE SCALE GENOMIC DNA]</scope>
    <source>
        <strain evidence="6">IBRC-M 10760</strain>
    </source>
</reference>
<feature type="compositionally biased region" description="Low complexity" evidence="1">
    <location>
        <begin position="285"/>
        <end position="303"/>
    </location>
</feature>
<keyword evidence="2" id="KW-1133">Transmembrane helix</keyword>
<dbReference type="InterPro" id="IPR055769">
    <property type="entry name" value="DUF7345"/>
</dbReference>
<protein>
    <recommendedName>
        <fullName evidence="7">IclR helix-turn-helix domain-containing protein</fullName>
    </recommendedName>
</protein>
<dbReference type="PROSITE" id="PS51257">
    <property type="entry name" value="PROKAR_LIPOPROTEIN"/>
    <property type="match status" value="1"/>
</dbReference>
<sequence>MQRVSRWLLVGVAVVVACWLCTGPVAAQSAGADNESLSPDSTLIRIDAGADGTAAWEIQYQFYLTDPGEKEAFTAYRQEIEANRSTYVEDFAADIRPSVRQAENETGREMALSNVTVTVRRQRLAQSTGIVTYRFAWSGFVGGNASTLRIGDAISGFYLGPDTRLTVAWSDGYRLDSVTPEPTETRRDRVAWAGELGFGSTAPRIVASETVDSEPATAGGFPFLAAGVAVLVLATLGAAGVLYVRRRPTDGADGPGDGAAVAESTAGSTAGTAAASDGDDGAGDGAAVAESTAGSTAGTAAASDGDDGAGDGPSAALLSDDERALSAIRDHGGRIKQQELADACDWGDSKTSRVVSRLRDDDEIEVFRLGRENVIALPEETHD</sequence>
<dbReference type="Pfam" id="PF24036">
    <property type="entry name" value="DUF7345"/>
    <property type="match status" value="1"/>
</dbReference>
<keyword evidence="2" id="KW-0472">Membrane</keyword>
<evidence type="ECO:0000313" key="6">
    <source>
        <dbReference type="Proteomes" id="UP000199076"/>
    </source>
</evidence>
<feature type="domain" description="DUF7345" evidence="4">
    <location>
        <begin position="45"/>
        <end position="173"/>
    </location>
</feature>
<name>A0A1G7L6R8_9EURY</name>
<dbReference type="STRING" id="660518.SAMN05216218_106182"/>
<evidence type="ECO:0000259" key="3">
    <source>
        <dbReference type="Pfam" id="PF24034"/>
    </source>
</evidence>
<dbReference type="Proteomes" id="UP000199076">
    <property type="component" value="Unassembled WGS sequence"/>
</dbReference>
<organism evidence="5 6">
    <name type="scientific">Halorientalis regularis</name>
    <dbReference type="NCBI Taxonomy" id="660518"/>
    <lineage>
        <taxon>Archaea</taxon>
        <taxon>Methanobacteriati</taxon>
        <taxon>Methanobacteriota</taxon>
        <taxon>Stenosarchaea group</taxon>
        <taxon>Halobacteria</taxon>
        <taxon>Halobacteriales</taxon>
        <taxon>Haloarculaceae</taxon>
        <taxon>Halorientalis</taxon>
    </lineage>
</organism>
<keyword evidence="2" id="KW-0812">Transmembrane</keyword>
<dbReference type="AlphaFoldDB" id="A0A1G7L6R8"/>
<keyword evidence="6" id="KW-1185">Reference proteome</keyword>
<evidence type="ECO:0008006" key="7">
    <source>
        <dbReference type="Google" id="ProtNLM"/>
    </source>
</evidence>
<evidence type="ECO:0000256" key="2">
    <source>
        <dbReference type="SAM" id="Phobius"/>
    </source>
</evidence>
<dbReference type="InterPro" id="IPR055767">
    <property type="entry name" value="DUF7343"/>
</dbReference>
<dbReference type="EMBL" id="FNBK01000006">
    <property type="protein sequence ID" value="SDF45066.1"/>
    <property type="molecule type" value="Genomic_DNA"/>
</dbReference>
<dbReference type="OrthoDB" id="27885at2157"/>
<gene>
    <name evidence="5" type="ORF">SAMN05216218_106182</name>
</gene>
<accession>A0A1G7L6R8</accession>
<dbReference type="Pfam" id="PF24034">
    <property type="entry name" value="DUF7343"/>
    <property type="match status" value="1"/>
</dbReference>
<proteinExistence type="predicted"/>
<feature type="domain" description="DUF7343" evidence="3">
    <location>
        <begin position="317"/>
        <end position="378"/>
    </location>
</feature>
<evidence type="ECO:0000313" key="5">
    <source>
        <dbReference type="EMBL" id="SDF45066.1"/>
    </source>
</evidence>
<dbReference type="RefSeq" id="WP_092691218.1">
    <property type="nucleotide sequence ID" value="NZ_FNBK01000006.1"/>
</dbReference>
<feature type="transmembrane region" description="Helical" evidence="2">
    <location>
        <begin position="223"/>
        <end position="244"/>
    </location>
</feature>